<accession>V8R369</accession>
<sequence length="199" mass="22964">MIYSRLLYTEHEHPHNENGEGAYTIFSTQQTLDKNLNLIGEVYIQTFAVLWKGHPDTRLVELIEQSIIIGQLSPVKLLHVSSAVLTIVYDTELAGKKYENFKMMWERIAAGVMYGCWGVRFISEIEASFSFEGGRLLKIYARDILNNNNLGITSFTTELFLLNDNWQPKKIFGQDYLEVASSLEKFRDDSIIFYDDVDF</sequence>
<reference evidence="1" key="1">
    <citation type="journal article" date="2014" name="Genome Announc.">
        <title>Draft Genome Sequence of Pseudomonas moraviensis R28-S.</title>
        <authorList>
            <person name="Hunter S.S."/>
            <person name="Yano H."/>
            <person name="Loftie-Eaton W."/>
            <person name="Hughes J."/>
            <person name="De Gelder L."/>
            <person name="Stragier P."/>
            <person name="De Vos P."/>
            <person name="Settles M.L."/>
            <person name="Top E.M."/>
        </authorList>
    </citation>
    <scope>NUCLEOTIDE SEQUENCE [LARGE SCALE GENOMIC DNA]</scope>
    <source>
        <strain evidence="1">R28-S</strain>
    </source>
</reference>
<protein>
    <submittedName>
        <fullName evidence="1">Uncharacterized protein</fullName>
    </submittedName>
</protein>
<dbReference type="RefSeq" id="WP_024013789.1">
    <property type="nucleotide sequence ID" value="NZ_CM002330.1"/>
</dbReference>
<gene>
    <name evidence="1" type="ORF">PMO01_18860</name>
</gene>
<evidence type="ECO:0000313" key="1">
    <source>
        <dbReference type="EMBL" id="ETF06372.1"/>
    </source>
</evidence>
<proteinExistence type="predicted"/>
<comment type="caution">
    <text evidence="1">The sequence shown here is derived from an EMBL/GenBank/DDBJ whole genome shotgun (WGS) entry which is preliminary data.</text>
</comment>
<dbReference type="EMBL" id="AYMZ01000008">
    <property type="protein sequence ID" value="ETF06372.1"/>
    <property type="molecule type" value="Genomic_DNA"/>
</dbReference>
<dbReference type="PATRIC" id="fig|1395516.4.peg.3830"/>
<dbReference type="AlphaFoldDB" id="V8R369"/>
<name>V8R369_9PSED</name>
<dbReference type="HOGENOM" id="CLU_1414106_0_0_6"/>
<dbReference type="Proteomes" id="UP000024771">
    <property type="component" value="Chromosome"/>
</dbReference>
<organism evidence="1">
    <name type="scientific">Pseudomonas moraviensis R28-S</name>
    <dbReference type="NCBI Taxonomy" id="1395516"/>
    <lineage>
        <taxon>Bacteria</taxon>
        <taxon>Pseudomonadati</taxon>
        <taxon>Pseudomonadota</taxon>
        <taxon>Gammaproteobacteria</taxon>
        <taxon>Pseudomonadales</taxon>
        <taxon>Pseudomonadaceae</taxon>
        <taxon>Pseudomonas</taxon>
    </lineage>
</organism>